<accession>A0A1M6T1D0</accession>
<protein>
    <submittedName>
        <fullName evidence="1">Spore coat associated protein JA (CotJA)</fullName>
    </submittedName>
</protein>
<dbReference type="Pfam" id="PF11007">
    <property type="entry name" value="CotJA"/>
    <property type="match status" value="1"/>
</dbReference>
<name>A0A1M6T1D0_PARC5</name>
<dbReference type="RefSeq" id="WP_073153068.1">
    <property type="nucleotide sequence ID" value="NZ_FRAG01000076.1"/>
</dbReference>
<gene>
    <name evidence="1" type="ORF">SAMN02745912_03520</name>
</gene>
<dbReference type="AlphaFoldDB" id="A0A1M6T1D0"/>
<dbReference type="InterPro" id="IPR020256">
    <property type="entry name" value="Spore_coat_CotJA"/>
</dbReference>
<organism evidence="1 2">
    <name type="scientific">Paramaledivibacter caminithermalis (strain DSM 15212 / CIP 107654 / DViRD3)</name>
    <name type="common">Clostridium caminithermale</name>
    <dbReference type="NCBI Taxonomy" id="1121301"/>
    <lineage>
        <taxon>Bacteria</taxon>
        <taxon>Bacillati</taxon>
        <taxon>Bacillota</taxon>
        <taxon>Clostridia</taxon>
        <taxon>Peptostreptococcales</taxon>
        <taxon>Caminicellaceae</taxon>
        <taxon>Paramaledivibacter</taxon>
    </lineage>
</organism>
<dbReference type="Proteomes" id="UP000184465">
    <property type="component" value="Unassembled WGS sequence"/>
</dbReference>
<sequence length="63" mass="7330">MNKNYENKCTLVGKCQLARLYIINQPFGEIYSPQEALIRGTIFPDLYEPYVRTGKKGEEECKK</sequence>
<dbReference type="EMBL" id="FRAG01000076">
    <property type="protein sequence ID" value="SHK50737.1"/>
    <property type="molecule type" value="Genomic_DNA"/>
</dbReference>
<reference evidence="2" key="1">
    <citation type="submission" date="2016-11" db="EMBL/GenBank/DDBJ databases">
        <authorList>
            <person name="Varghese N."/>
            <person name="Submissions S."/>
        </authorList>
    </citation>
    <scope>NUCLEOTIDE SEQUENCE [LARGE SCALE GENOMIC DNA]</scope>
    <source>
        <strain evidence="2">DSM 15212 / CIP 107654 / DViRD3</strain>
    </source>
</reference>
<proteinExistence type="predicted"/>
<keyword evidence="2" id="KW-1185">Reference proteome</keyword>
<evidence type="ECO:0000313" key="2">
    <source>
        <dbReference type="Proteomes" id="UP000184465"/>
    </source>
</evidence>
<evidence type="ECO:0000313" key="1">
    <source>
        <dbReference type="EMBL" id="SHK50737.1"/>
    </source>
</evidence>
<dbReference type="OrthoDB" id="9800571at2"/>
<dbReference type="STRING" id="1121301.SAMN02745912_03520"/>